<dbReference type="PANTHER" id="PTHR37813">
    <property type="entry name" value="FELS-2 PROPHAGE PROTEIN"/>
    <property type="match status" value="1"/>
</dbReference>
<keyword evidence="3" id="KW-0472">Membrane</keyword>
<evidence type="ECO:0000259" key="4">
    <source>
        <dbReference type="Pfam" id="PF10145"/>
    </source>
</evidence>
<organism evidence="5">
    <name type="scientific">Serratia marcescens</name>
    <dbReference type="NCBI Taxonomy" id="615"/>
    <lineage>
        <taxon>Bacteria</taxon>
        <taxon>Pseudomonadati</taxon>
        <taxon>Pseudomonadota</taxon>
        <taxon>Gammaproteobacteria</taxon>
        <taxon>Enterobacterales</taxon>
        <taxon>Yersiniaceae</taxon>
        <taxon>Serratia</taxon>
    </lineage>
</organism>
<keyword evidence="3" id="KW-1133">Transmembrane helix</keyword>
<reference evidence="5" key="1">
    <citation type="submission" date="2016-05" db="EMBL/GenBank/DDBJ databases">
        <authorList>
            <person name="Cock P.J.A."/>
            <person name="Cock P.J.A."/>
        </authorList>
    </citation>
    <scope>NUCLEOTIDE SEQUENCE</scope>
    <source>
        <strain evidence="5">PWN146_assembly</strain>
    </source>
</reference>
<sequence length="1071" mass="113181">MTDRNLNIRVALSAANKLSGPVSAAQRSAAGLASQIKATQGSIKNLDSQAKTFDRLNASINKNAAAYEAAKAKAKSLRAEFGPLKQQTDEQRKALAASRLERDRLGRSLDKEKQKLNAVTAQMYRHGVSVRQSDSATAQITRRTENYNRQLAVQQRRLSAVTRMQANVARAKETRGKLTEAGAKGIVTGGVMLAPVVAAAKSYSGMEDAMKGVAKQVNALRDDNGKRTAQYYEMQSAIKAASEQLPLENGAQDYAALIAGGARMGAVNQDDPWKKQKADLLAFATVAAMAAKAFELPADQLSEDLGKIAGLYKIPIQNVEALGDVINYLDDNAQSKGADIINVITRVGGLADKLSYQQAAALGSTMLTLGSVPEQAASAVNAMVREMSNATQGSDRFMSAMDELGLSADKVQKRMTVDALGTITTILEAIKKLPAYKQSSIVTNLFGKDFGKDVTKLANNLPELYRQLDLVSSKASRGSMRRESDIDKDSLSAQALLAKSAIANDISSAGEQLRAPLLDILLKTQEIAKSFRAWIEANPELAGTLLKVAAGAGIIVGVLGALALAAAGLIVPFALMRLSVFMLTGGRGLRALIPSAKGLTGALGRLTPSLSGVGRSIKDWPGVFRGGLTALGNLRSRVALLGSNALMGLSRGAATAGRGLFMAFTQPGAALAVLGNGLRTLAMSGFGSLFNIARTGLTMLGGGFSLLLSPVGLLAMAIIGAGLLIWKFWEPIKAFFSGFFTGLVEGLAPIKLAFEAAFAPLAPIFDGISSAIGKVWNWFKSLLEPVETSKESLEKCTAAGETFGKVVGMAISGLMWPIAQIAKGLGWILEKLGVIPSAAEAAKQAIAAMSPDDAKKLAGKANLLLQDVNAITQAGKKTKEAEEAKQGAIKKTGETAEQVYGGSPPPPTKTNYEDLAGSSSGKKGKKSKAAGAAASTAAGTPAAEVKKLGDIIFKNRPPVTAIDGAYQEPRLQVQRESLLARLKRSAVSLADSVLPPTIQPALAGIPIPETPARSFNGNRQAVSRDNYTFEVHFHGVDMSDRRALGELVKDKLRELMRENDTRRRSRLSDKE</sequence>
<dbReference type="InterPro" id="IPR010090">
    <property type="entry name" value="Phage_tape_meas"/>
</dbReference>
<feature type="transmembrane region" description="Helical" evidence="3">
    <location>
        <begin position="704"/>
        <end position="726"/>
    </location>
</feature>
<feature type="transmembrane region" description="Helical" evidence="3">
    <location>
        <begin position="548"/>
        <end position="575"/>
    </location>
</feature>
<evidence type="ECO:0000256" key="2">
    <source>
        <dbReference type="SAM" id="MobiDB-lite"/>
    </source>
</evidence>
<dbReference type="AlphaFoldDB" id="A0A1C3HKN6"/>
<name>A0A1C3HKN6_SERMA</name>
<feature type="domain" description="Phage tail tape measure protein" evidence="4">
    <location>
        <begin position="238"/>
        <end position="447"/>
    </location>
</feature>
<protein>
    <submittedName>
        <fullName evidence="5">Chromosome partition protein Smc</fullName>
    </submittedName>
</protein>
<evidence type="ECO:0000256" key="1">
    <source>
        <dbReference type="ARBA" id="ARBA00022612"/>
    </source>
</evidence>
<evidence type="ECO:0000256" key="3">
    <source>
        <dbReference type="SAM" id="Phobius"/>
    </source>
</evidence>
<accession>A0A1C3HKN6</accession>
<evidence type="ECO:0000313" key="5">
    <source>
        <dbReference type="EMBL" id="SAY45603.1"/>
    </source>
</evidence>
<feature type="region of interest" description="Disordered" evidence="2">
    <location>
        <begin position="875"/>
        <end position="927"/>
    </location>
</feature>
<dbReference type="EMBL" id="LT575490">
    <property type="protein sequence ID" value="SAY45603.1"/>
    <property type="molecule type" value="Genomic_DNA"/>
</dbReference>
<dbReference type="Pfam" id="PF10145">
    <property type="entry name" value="PhageMin_Tail"/>
    <property type="match status" value="1"/>
</dbReference>
<keyword evidence="3" id="KW-0812">Transmembrane</keyword>
<dbReference type="PANTHER" id="PTHR37813:SF1">
    <property type="entry name" value="FELS-2 PROPHAGE PROTEIN"/>
    <property type="match status" value="1"/>
</dbReference>
<proteinExistence type="predicted"/>
<gene>
    <name evidence="5" type="primary">smc</name>
    <name evidence="5" type="ORF">PWN146_04339</name>
</gene>
<dbReference type="NCBIfam" id="TIGR01760">
    <property type="entry name" value="tape_meas_TP901"/>
    <property type="match status" value="1"/>
</dbReference>
<keyword evidence="1" id="KW-1188">Viral release from host cell</keyword>